<dbReference type="SUPFAM" id="SSF48317">
    <property type="entry name" value="Acid phosphatase/Vanadium-dependent haloperoxidase"/>
    <property type="match status" value="1"/>
</dbReference>
<dbReference type="CDD" id="cd03398">
    <property type="entry name" value="PAP2_haloperoxidase"/>
    <property type="match status" value="1"/>
</dbReference>
<organism evidence="2 3">
    <name type="scientific">Nocardioides abyssi</name>
    <dbReference type="NCBI Taxonomy" id="3058370"/>
    <lineage>
        <taxon>Bacteria</taxon>
        <taxon>Bacillati</taxon>
        <taxon>Actinomycetota</taxon>
        <taxon>Actinomycetes</taxon>
        <taxon>Propionibacteriales</taxon>
        <taxon>Nocardioidaceae</taxon>
        <taxon>Nocardioides</taxon>
    </lineage>
</organism>
<dbReference type="EMBL" id="JAUHJR010000002">
    <property type="protein sequence ID" value="MDN4160838.1"/>
    <property type="molecule type" value="Genomic_DNA"/>
</dbReference>
<dbReference type="EC" id="1.11.1.-" evidence="2"/>
<keyword evidence="2" id="KW-0575">Peroxidase</keyword>
<feature type="signal peptide" evidence="1">
    <location>
        <begin position="1"/>
        <end position="30"/>
    </location>
</feature>
<evidence type="ECO:0000256" key="1">
    <source>
        <dbReference type="SAM" id="SignalP"/>
    </source>
</evidence>
<evidence type="ECO:0000313" key="2">
    <source>
        <dbReference type="EMBL" id="MDN4160838.1"/>
    </source>
</evidence>
<keyword evidence="3" id="KW-1185">Reference proteome</keyword>
<protein>
    <submittedName>
        <fullName evidence="2">Vanadium-dependent haloperoxidase</fullName>
        <ecNumber evidence="2">1.11.1.-</ecNumber>
    </submittedName>
</protein>
<keyword evidence="1" id="KW-0732">Signal</keyword>
<gene>
    <name evidence="2" type="ORF">QWY29_05680</name>
</gene>
<dbReference type="InterPro" id="IPR036938">
    <property type="entry name" value="PAP2/HPO_sf"/>
</dbReference>
<feature type="chain" id="PRO_5047453225" evidence="1">
    <location>
        <begin position="31"/>
        <end position="421"/>
    </location>
</feature>
<evidence type="ECO:0000313" key="3">
    <source>
        <dbReference type="Proteomes" id="UP001168537"/>
    </source>
</evidence>
<dbReference type="InterPro" id="IPR052559">
    <property type="entry name" value="V-haloperoxidase"/>
</dbReference>
<keyword evidence="2" id="KW-0560">Oxidoreductase</keyword>
<dbReference type="Proteomes" id="UP001168537">
    <property type="component" value="Unassembled WGS sequence"/>
</dbReference>
<dbReference type="PANTHER" id="PTHR34599:SF1">
    <property type="entry name" value="PHOSPHATIDIC ACID PHOSPHATASE TYPE 2_HALOPEROXIDASE DOMAIN-CONTAINING PROTEIN"/>
    <property type="match status" value="1"/>
</dbReference>
<dbReference type="PANTHER" id="PTHR34599">
    <property type="entry name" value="PEROXIDASE-RELATED"/>
    <property type="match status" value="1"/>
</dbReference>
<reference evidence="2" key="1">
    <citation type="submission" date="2023-06" db="EMBL/GenBank/DDBJ databases">
        <title>Draft genome sequence of Nocardioides sp. SOB72.</title>
        <authorList>
            <person name="Zhang G."/>
        </authorList>
    </citation>
    <scope>NUCLEOTIDE SEQUENCE</scope>
    <source>
        <strain evidence="2">SOB72</strain>
    </source>
</reference>
<dbReference type="Gene3D" id="1.10.606.20">
    <property type="match status" value="1"/>
</dbReference>
<name>A0ABT8ERR4_9ACTN</name>
<dbReference type="RefSeq" id="WP_300959725.1">
    <property type="nucleotide sequence ID" value="NZ_JAUHJR010000002.1"/>
</dbReference>
<sequence length="421" mass="44080">MRTRPRPRTALLLAAAALLLPAAATPLAGAAPTAGPAAPASTATASAAGPGTVVLDWERVAMRTVYTEAATPIPVGIPYLGFTSVAMHRAARWADHRDASGPAAVAVAAHGVLAAYFPASRAALDAALATSLASVPPGSDRTGGMHVGADAARRMVSERADDGRGDATVVYDVPAGPGVWQPAPGTTMLAPWLGSVDPLLSDRPIRVDGPDGLRSWAYAMDYLEVMRTGGATGADRTARQTETVGFFTANAATMVGEALVEHLAAEPMSLRRTTGLFAAMHGAMTDAIITCWRLKRDVGFWRPVEAIRGAASDGNPATVPDPAWTPLLPTPPYSDYVSGHGCVTSPATEVIRRVLGEETSLTLRTPTLSRTYPTLSAIEHDAFNARIWGGLHFRDAMEDAYSIGHQAARNALHALGAHHRR</sequence>
<accession>A0ABT8ERR4</accession>
<proteinExistence type="predicted"/>
<dbReference type="GO" id="GO:0004601">
    <property type="term" value="F:peroxidase activity"/>
    <property type="evidence" value="ECO:0007669"/>
    <property type="project" value="UniProtKB-KW"/>
</dbReference>
<comment type="caution">
    <text evidence="2">The sequence shown here is derived from an EMBL/GenBank/DDBJ whole genome shotgun (WGS) entry which is preliminary data.</text>
</comment>